<proteinExistence type="predicted"/>
<protein>
    <recommendedName>
        <fullName evidence="7">Ig-like domain-containing protein</fullName>
    </recommendedName>
</protein>
<evidence type="ECO:0000313" key="5">
    <source>
        <dbReference type="Proteomes" id="UP000050795"/>
    </source>
</evidence>
<evidence type="ECO:0000259" key="3">
    <source>
        <dbReference type="PROSITE" id="PS50835"/>
    </source>
</evidence>
<feature type="domain" description="Fibronectin type-III" evidence="4">
    <location>
        <begin position="561"/>
        <end position="681"/>
    </location>
</feature>
<evidence type="ECO:0008006" key="7">
    <source>
        <dbReference type="Google" id="ProtNLM"/>
    </source>
</evidence>
<dbReference type="CDD" id="cd00096">
    <property type="entry name" value="Ig"/>
    <property type="match status" value="1"/>
</dbReference>
<dbReference type="Pfam" id="PF00041">
    <property type="entry name" value="fn3"/>
    <property type="match status" value="1"/>
</dbReference>
<organism evidence="5 6">
    <name type="scientific">Trichobilharzia regenti</name>
    <name type="common">Nasal bird schistosome</name>
    <dbReference type="NCBI Taxonomy" id="157069"/>
    <lineage>
        <taxon>Eukaryota</taxon>
        <taxon>Metazoa</taxon>
        <taxon>Spiralia</taxon>
        <taxon>Lophotrochozoa</taxon>
        <taxon>Platyhelminthes</taxon>
        <taxon>Trematoda</taxon>
        <taxon>Digenea</taxon>
        <taxon>Strigeidida</taxon>
        <taxon>Schistosomatoidea</taxon>
        <taxon>Schistosomatidae</taxon>
        <taxon>Trichobilharzia</taxon>
    </lineage>
</organism>
<dbReference type="InterPro" id="IPR050964">
    <property type="entry name" value="Striated_Muscle_Regulatory"/>
</dbReference>
<dbReference type="AlphaFoldDB" id="A0AA85KJE7"/>
<evidence type="ECO:0000256" key="1">
    <source>
        <dbReference type="ARBA" id="ARBA00022737"/>
    </source>
</evidence>
<dbReference type="WBParaSite" id="TREG1_8220.2">
    <property type="protein sequence ID" value="TREG1_8220.2"/>
    <property type="gene ID" value="TREG1_8220"/>
</dbReference>
<feature type="domain" description="Ig-like" evidence="3">
    <location>
        <begin position="242"/>
        <end position="345"/>
    </location>
</feature>
<feature type="transmembrane region" description="Helical" evidence="2">
    <location>
        <begin position="742"/>
        <end position="762"/>
    </location>
</feature>
<dbReference type="PROSITE" id="PS50835">
    <property type="entry name" value="IG_LIKE"/>
    <property type="match status" value="4"/>
</dbReference>
<dbReference type="InterPro" id="IPR036179">
    <property type="entry name" value="Ig-like_dom_sf"/>
</dbReference>
<feature type="domain" description="Ig-like" evidence="3">
    <location>
        <begin position="31"/>
        <end position="123"/>
    </location>
</feature>
<feature type="domain" description="Ig-like" evidence="3">
    <location>
        <begin position="128"/>
        <end position="228"/>
    </location>
</feature>
<dbReference type="SMART" id="SM00408">
    <property type="entry name" value="IGc2"/>
    <property type="match status" value="3"/>
</dbReference>
<dbReference type="InterPro" id="IPR003599">
    <property type="entry name" value="Ig_sub"/>
</dbReference>
<dbReference type="SMART" id="SM00060">
    <property type="entry name" value="FN3"/>
    <property type="match status" value="2"/>
</dbReference>
<name>A0AA85KJE7_TRIRE</name>
<keyword evidence="2" id="KW-0472">Membrane</keyword>
<dbReference type="PROSITE" id="PS50853">
    <property type="entry name" value="FN3"/>
    <property type="match status" value="2"/>
</dbReference>
<dbReference type="InterPro" id="IPR007110">
    <property type="entry name" value="Ig-like_dom"/>
</dbReference>
<sequence length="764" mass="86377">MGRQDGNRFVEMDRKDVSVIVRRSIMATDCPKDQWIPVVPGDRNCFNEDGCRDLTATVRCVIQAFPAPTIHWRFQGVQITTGAKYIITTSGVTILNPTNEDSGIYTVIARQPQQTAVFDLRVSAFSRPHIISGPSIVGLNKKTMVAGSEAYLQCLAAGQPPPTIHWYHERDPQTELQKINPEKFSVNTNYQVGLLRISRVSYPEDSGVYKCLAIIPVAPTYSGSSSVSIAEAEMLFNVTLPPKLIPLTTMHSYVDLGRAATVQCRVRATTLTEFYFKRFNSSMSYIQGVQPDDKRIHVWRREDENDPLNHDIFLTIQNTTLEDTWNYSCHATNEGNSTSWNTTIQVMHIPQMSLRTEIKPDNEESELRFGWRFNATNLTCISRGMPHPTWTWYRRGEQILNGQNSTFVIISYDYWDHSQSWLQITPCLRTEHFIYDDYVCKATNIKGTNESKVSFRRSSVPGQPTLESYSVTQSTVVLNVSSPINTGGMPTLAYELTYRAFGGPEGWYGPVAFPLDASAKPKFELTGLLGGTNYQLKLFARSIVGQGTPYSFSVQTSPSTRPGPVEVIHSEFGIYPYGHVINWIPPINGGSAILGYRIRVRSVEADLNSISSEEKILPTSQWRTCTPFFSNPYLNYYHLAPLKPGTTYQLVIEAYNHYGYSLDGIDIQQYGFLNRTPTLKPLLQQIFPGRGINYRNSEQSKSSANLLMHFRQNDLVPIWYLFETPSADELYPPPLIFADASSTYACQFFTVFLELFIVILYISH</sequence>
<evidence type="ECO:0000313" key="6">
    <source>
        <dbReference type="WBParaSite" id="TREG1_8220.2"/>
    </source>
</evidence>
<dbReference type="InterPro" id="IPR013783">
    <property type="entry name" value="Ig-like_fold"/>
</dbReference>
<dbReference type="Proteomes" id="UP000050795">
    <property type="component" value="Unassembled WGS sequence"/>
</dbReference>
<dbReference type="InterPro" id="IPR003598">
    <property type="entry name" value="Ig_sub2"/>
</dbReference>
<reference evidence="5" key="1">
    <citation type="submission" date="2022-06" db="EMBL/GenBank/DDBJ databases">
        <authorList>
            <person name="Berger JAMES D."/>
            <person name="Berger JAMES D."/>
        </authorList>
    </citation>
    <scope>NUCLEOTIDE SEQUENCE [LARGE SCALE GENOMIC DNA]</scope>
</reference>
<evidence type="ECO:0000259" key="4">
    <source>
        <dbReference type="PROSITE" id="PS50853"/>
    </source>
</evidence>
<dbReference type="PANTHER" id="PTHR13817">
    <property type="entry name" value="TITIN"/>
    <property type="match status" value="1"/>
</dbReference>
<keyword evidence="1" id="KW-0677">Repeat</keyword>
<evidence type="ECO:0000256" key="2">
    <source>
        <dbReference type="SAM" id="Phobius"/>
    </source>
</evidence>
<feature type="domain" description="Ig-like" evidence="3">
    <location>
        <begin position="350"/>
        <end position="454"/>
    </location>
</feature>
<dbReference type="PANTHER" id="PTHR13817:SF73">
    <property type="entry name" value="FIBRONECTIN TYPE-III DOMAIN-CONTAINING PROTEIN"/>
    <property type="match status" value="1"/>
</dbReference>
<dbReference type="InterPro" id="IPR003961">
    <property type="entry name" value="FN3_dom"/>
</dbReference>
<keyword evidence="2" id="KW-0812">Transmembrane</keyword>
<keyword evidence="2" id="KW-1133">Transmembrane helix</keyword>
<reference evidence="6" key="2">
    <citation type="submission" date="2023-11" db="UniProtKB">
        <authorList>
            <consortium name="WormBaseParasite"/>
        </authorList>
    </citation>
    <scope>IDENTIFICATION</scope>
</reference>
<dbReference type="Pfam" id="PF13927">
    <property type="entry name" value="Ig_3"/>
    <property type="match status" value="2"/>
</dbReference>
<feature type="domain" description="Fibronectin type-III" evidence="4">
    <location>
        <begin position="460"/>
        <end position="560"/>
    </location>
</feature>
<dbReference type="SMART" id="SM00409">
    <property type="entry name" value="IG"/>
    <property type="match status" value="3"/>
</dbReference>
<dbReference type="InterPro" id="IPR036116">
    <property type="entry name" value="FN3_sf"/>
</dbReference>
<dbReference type="SUPFAM" id="SSF49265">
    <property type="entry name" value="Fibronectin type III"/>
    <property type="match status" value="1"/>
</dbReference>
<dbReference type="Gene3D" id="2.60.40.10">
    <property type="entry name" value="Immunoglobulins"/>
    <property type="match status" value="6"/>
</dbReference>
<keyword evidence="5" id="KW-1185">Reference proteome</keyword>
<accession>A0AA85KJE7</accession>
<dbReference type="CDD" id="cd00063">
    <property type="entry name" value="FN3"/>
    <property type="match status" value="2"/>
</dbReference>
<dbReference type="SUPFAM" id="SSF48726">
    <property type="entry name" value="Immunoglobulin"/>
    <property type="match status" value="4"/>
</dbReference>